<reference evidence="2" key="1">
    <citation type="submission" date="2016-10" db="EMBL/GenBank/DDBJ databases">
        <authorList>
            <person name="Varghese N."/>
            <person name="Submissions S."/>
        </authorList>
    </citation>
    <scope>NUCLEOTIDE SEQUENCE [LARGE SCALE GENOMIC DNA]</scope>
    <source>
        <strain evidence="2">DSM 43161</strain>
    </source>
</reference>
<dbReference type="SUPFAM" id="SSF53756">
    <property type="entry name" value="UDP-Glycosyltransferase/glycogen phosphorylase"/>
    <property type="match status" value="1"/>
</dbReference>
<keyword evidence="2" id="KW-1185">Reference proteome</keyword>
<dbReference type="EMBL" id="FOWE01000003">
    <property type="protein sequence ID" value="SFO10150.1"/>
    <property type="molecule type" value="Genomic_DNA"/>
</dbReference>
<dbReference type="GO" id="GO:0016757">
    <property type="term" value="F:glycosyltransferase activity"/>
    <property type="evidence" value="ECO:0007669"/>
    <property type="project" value="TreeGrafter"/>
</dbReference>
<dbReference type="Gene3D" id="3.40.50.2000">
    <property type="entry name" value="Glycogen Phosphorylase B"/>
    <property type="match status" value="2"/>
</dbReference>
<dbReference type="RefSeq" id="WP_075012801.1">
    <property type="nucleotide sequence ID" value="NZ_FOWE01000003.1"/>
</dbReference>
<accession>A0A1I5EFK2</accession>
<keyword evidence="1" id="KW-0808">Transferase</keyword>
<dbReference type="CDD" id="cd03801">
    <property type="entry name" value="GT4_PimA-like"/>
    <property type="match status" value="1"/>
</dbReference>
<dbReference type="PANTHER" id="PTHR12526:SF636">
    <property type="entry name" value="BLL3647 PROTEIN"/>
    <property type="match status" value="1"/>
</dbReference>
<dbReference type="Proteomes" id="UP000183642">
    <property type="component" value="Unassembled WGS sequence"/>
</dbReference>
<dbReference type="Pfam" id="PF13692">
    <property type="entry name" value="Glyco_trans_1_4"/>
    <property type="match status" value="1"/>
</dbReference>
<protein>
    <submittedName>
        <fullName evidence="1">Glycosyltransferase involved in cell wall bisynthesis</fullName>
    </submittedName>
</protein>
<organism evidence="1 2">
    <name type="scientific">Geodermatophilus obscurus</name>
    <dbReference type="NCBI Taxonomy" id="1861"/>
    <lineage>
        <taxon>Bacteria</taxon>
        <taxon>Bacillati</taxon>
        <taxon>Actinomycetota</taxon>
        <taxon>Actinomycetes</taxon>
        <taxon>Geodermatophilales</taxon>
        <taxon>Geodermatophilaceae</taxon>
        <taxon>Geodermatophilus</taxon>
    </lineage>
</organism>
<evidence type="ECO:0000313" key="1">
    <source>
        <dbReference type="EMBL" id="SFO10150.1"/>
    </source>
</evidence>
<sequence length="410" mass="43931">MFDPRAIGDLPDVLLRADGFPGNRRPRLVATGYGGSVRTSFSGSSAYLAEAGIENGSLDGAFTLYSTRRPDRVLQAQGALWKARRLLRREAIGGFKFSAEFSAHLWRRHLPSLAGTDVISNFQLFSERFLRQRESHGIGAYLYLDATLHDYLEGYREFDVAGVDPSTADRVFALERDGYQRADGIAVMSSQTAETLTSHYEVPADRVRLVLPGANMSDEMAERVIEARATRAATDECVVGFIGVYPERKGLPRLASAIGALRREGVPVRLLVVGRCPEEIAVMDGVEALGFISKTAEPGAFVAALARMDLGCLLSTAEMSGIAVLEFIRCGIPVLATAVGGIPDNLRGGGGISVPGDASATDVAAAIGRFIDDGDERRRLEAEAQARSGSVRWHAAAAALGEMVAEEGTP</sequence>
<dbReference type="AlphaFoldDB" id="A0A1I5EFK2"/>
<gene>
    <name evidence="1" type="ORF">SAMN05660359_01396</name>
</gene>
<dbReference type="OrthoDB" id="9765330at2"/>
<proteinExistence type="predicted"/>
<name>A0A1I5EFK2_9ACTN</name>
<evidence type="ECO:0000313" key="2">
    <source>
        <dbReference type="Proteomes" id="UP000183642"/>
    </source>
</evidence>
<dbReference type="PANTHER" id="PTHR12526">
    <property type="entry name" value="GLYCOSYLTRANSFERASE"/>
    <property type="match status" value="1"/>
</dbReference>